<comment type="similarity">
    <text evidence="3">Belongs to the SOWAH family.</text>
</comment>
<organism evidence="6 7">
    <name type="scientific">Takifugu rubripes</name>
    <name type="common">Japanese pufferfish</name>
    <name type="synonym">Fugu rubripes</name>
    <dbReference type="NCBI Taxonomy" id="31033"/>
    <lineage>
        <taxon>Eukaryota</taxon>
        <taxon>Metazoa</taxon>
        <taxon>Chordata</taxon>
        <taxon>Craniata</taxon>
        <taxon>Vertebrata</taxon>
        <taxon>Euteleostomi</taxon>
        <taxon>Actinopterygii</taxon>
        <taxon>Neopterygii</taxon>
        <taxon>Teleostei</taxon>
        <taxon>Neoteleostei</taxon>
        <taxon>Acanthomorphata</taxon>
        <taxon>Eupercaria</taxon>
        <taxon>Tetraodontiformes</taxon>
        <taxon>Tetradontoidea</taxon>
        <taxon>Tetraodontidae</taxon>
        <taxon>Takifugu</taxon>
    </lineage>
</organism>
<feature type="repeat" description="ANK" evidence="4">
    <location>
        <begin position="290"/>
        <end position="311"/>
    </location>
</feature>
<dbReference type="SMART" id="SM00248">
    <property type="entry name" value="ANK"/>
    <property type="match status" value="2"/>
</dbReference>
<name>A0A674NQI9_TAKRU</name>
<feature type="repeat" description="ANK" evidence="4">
    <location>
        <begin position="259"/>
        <end position="291"/>
    </location>
</feature>
<proteinExistence type="inferred from homology"/>
<keyword evidence="2 4" id="KW-0040">ANK repeat</keyword>
<dbReference type="Pfam" id="PF12796">
    <property type="entry name" value="Ank_2"/>
    <property type="match status" value="1"/>
</dbReference>
<reference evidence="6" key="3">
    <citation type="submission" date="2025-09" db="UniProtKB">
        <authorList>
            <consortium name="Ensembl"/>
        </authorList>
    </citation>
    <scope>IDENTIFICATION</scope>
</reference>
<protein>
    <submittedName>
        <fullName evidence="6">Uncharacterized protein</fullName>
    </submittedName>
</protein>
<evidence type="ECO:0000256" key="2">
    <source>
        <dbReference type="ARBA" id="ARBA00023043"/>
    </source>
</evidence>
<dbReference type="AlphaFoldDB" id="A0A674NQI9"/>
<evidence type="ECO:0000256" key="1">
    <source>
        <dbReference type="ARBA" id="ARBA00022737"/>
    </source>
</evidence>
<keyword evidence="1" id="KW-0677">Repeat</keyword>
<feature type="region of interest" description="Disordered" evidence="5">
    <location>
        <begin position="1"/>
        <end position="102"/>
    </location>
</feature>
<reference evidence="6" key="2">
    <citation type="submission" date="2025-08" db="UniProtKB">
        <authorList>
            <consortium name="Ensembl"/>
        </authorList>
    </citation>
    <scope>IDENTIFICATION</scope>
</reference>
<dbReference type="Ensembl" id="ENSTRUT00000088255.1">
    <property type="protein sequence ID" value="ENSTRUP00000076007.1"/>
    <property type="gene ID" value="ENSTRUG00000031582.1"/>
</dbReference>
<evidence type="ECO:0000313" key="7">
    <source>
        <dbReference type="Proteomes" id="UP000005226"/>
    </source>
</evidence>
<dbReference type="InterPro" id="IPR036770">
    <property type="entry name" value="Ankyrin_rpt-contain_sf"/>
</dbReference>
<evidence type="ECO:0000256" key="4">
    <source>
        <dbReference type="PROSITE-ProRule" id="PRU00023"/>
    </source>
</evidence>
<reference evidence="6 7" key="1">
    <citation type="journal article" date="2011" name="Genome Biol. Evol.">
        <title>Integration of the genetic map and genome assembly of fugu facilitates insights into distinct features of genome evolution in teleosts and mammals.</title>
        <authorList>
            <person name="Kai W."/>
            <person name="Kikuchi K."/>
            <person name="Tohari S."/>
            <person name="Chew A.K."/>
            <person name="Tay A."/>
            <person name="Fujiwara A."/>
            <person name="Hosoya S."/>
            <person name="Suetake H."/>
            <person name="Naruse K."/>
            <person name="Brenner S."/>
            <person name="Suzuki Y."/>
            <person name="Venkatesh B."/>
        </authorList>
    </citation>
    <scope>NUCLEOTIDE SEQUENCE [LARGE SCALE GENOMIC DNA]</scope>
</reference>
<dbReference type="Proteomes" id="UP000005226">
    <property type="component" value="Chromosome 9"/>
</dbReference>
<feature type="region of interest" description="Disordered" evidence="5">
    <location>
        <begin position="125"/>
        <end position="144"/>
    </location>
</feature>
<evidence type="ECO:0000256" key="5">
    <source>
        <dbReference type="SAM" id="MobiDB-lite"/>
    </source>
</evidence>
<keyword evidence="7" id="KW-1185">Reference proteome</keyword>
<evidence type="ECO:0000313" key="6">
    <source>
        <dbReference type="Ensembl" id="ENSTRUP00000076007.1"/>
    </source>
</evidence>
<dbReference type="PROSITE" id="PS50297">
    <property type="entry name" value="ANK_REP_REGION"/>
    <property type="match status" value="2"/>
</dbReference>
<feature type="compositionally biased region" description="Polar residues" evidence="5">
    <location>
        <begin position="53"/>
        <end position="71"/>
    </location>
</feature>
<gene>
    <name evidence="6" type="primary">LOC105416913</name>
</gene>
<dbReference type="GeneTree" id="ENSGT00950000183003"/>
<dbReference type="SUPFAM" id="SSF48403">
    <property type="entry name" value="Ankyrin repeat"/>
    <property type="match status" value="1"/>
</dbReference>
<dbReference type="PROSITE" id="PS50088">
    <property type="entry name" value="ANK_REPEAT"/>
    <property type="match status" value="2"/>
</dbReference>
<feature type="compositionally biased region" description="Basic and acidic residues" evidence="5">
    <location>
        <begin position="72"/>
        <end position="83"/>
    </location>
</feature>
<dbReference type="InterPro" id="IPR002110">
    <property type="entry name" value="Ankyrin_rpt"/>
</dbReference>
<evidence type="ECO:0000256" key="3">
    <source>
        <dbReference type="ARBA" id="ARBA00038122"/>
    </source>
</evidence>
<dbReference type="Gene3D" id="1.25.40.20">
    <property type="entry name" value="Ankyrin repeat-containing domain"/>
    <property type="match status" value="1"/>
</dbReference>
<dbReference type="PANTHER" id="PTHR14491:SF9">
    <property type="entry name" value="ANKYRIN REPEAT DOMAIN-CONTAINING PROTEIN SOWAHB-LIKE"/>
    <property type="match status" value="1"/>
</dbReference>
<sequence length="393" mass="42998">MKGTAGDSWMTGQQVKLMMDKDFPESPLSAEVVLDSPQGQNLDRQIQDHEHQNSNSQNPILDQTGCSNLDQNRSEVPRGEKDPGLASGQDADCPDPPGAQNQTLQLDLDHADVSGWDVDQDWDRERTRANQEADPESGGSVPSLVITRATEQAPAVTLAERKRPTDTSLREDGADVAAADLLSLRGDSVSLASEMNISRTSEDDDSASVTASSVTSVFHRVHLDPLEKAWMRSSALGNAAAQRQLLFQESSLVLKKDFITVTALHWAAKQGCQDVVDMLLCSGADVNVKSGYTALHLASIHGHQHVVHALIHIYNAKTNIRDYHGKIAAHYWSGSSNVFQKPDLQSGGRISRGKYGQCHVLPSLRLSRSRSQGQLNLDFESRSAGRYMWDLQV</sequence>
<dbReference type="InParanoid" id="A0A674NQI9"/>
<accession>A0A674NQI9</accession>
<dbReference type="PANTHER" id="PTHR14491">
    <property type="entry name" value="SOSONDOWAH, ISOFORM G"/>
    <property type="match status" value="1"/>
</dbReference>